<evidence type="ECO:0000313" key="11">
    <source>
        <dbReference type="EMBL" id="RDX46742.1"/>
    </source>
</evidence>
<evidence type="ECO:0000256" key="4">
    <source>
        <dbReference type="ARBA" id="ARBA00022617"/>
    </source>
</evidence>
<feature type="transmembrane region" description="Helical" evidence="10">
    <location>
        <begin position="6"/>
        <end position="22"/>
    </location>
</feature>
<dbReference type="Pfam" id="PF00067">
    <property type="entry name" value="p450"/>
    <property type="match status" value="1"/>
</dbReference>
<keyword evidence="10" id="KW-1133">Transmembrane helix</keyword>
<sequence>MDGYLVVWLLLGLGIITAIRRYRAGRFIRKLRGPPSPSFLLGKWSDGVNHSAPLMMRLGHLDQWSHQSNVGGLEQQWCREYGTVWRMKGCFSGDFLMVADPKALQYILHKSGYHFVKGAVSVQIVREINGESGLVSVTGSDHARMRKIMNPAFTSGQLRSFLPLFRRSAQKLGRLWMEDIQNDSRNGQRMNVLNWISRCTLDAIGEVAFDVDCGALDDMLHPIMQAYKNMFAQSIPYPARATWLFRSLWPYVPDRLLRLVKYLPTRDHIHFRRAMKKIERYSWSLVQEKRRAVSEESKNAPNKRDIMSIIVRANTSEDPKHRLSDVQMITLMATFLLAGHETTSNSLSWLLYELARHPEHQTLLRQEIQAVRARVAERGDSDFSANDMDSMHLVVAAIKEILRLHPIVPTYIRVSTRDEVLPLAHPVTNVDGETVNEIPIPSGTHLFLSVWTYNRLPQIWGKDAHEFNPSRFLVQETLGETHVGVTSNLMTFGAGLQACLGWRFALIEIQAILVELIERFAFGIPEDRPEIVQLPAGITTPIVKGEEAVGAQMPLHVVPI</sequence>
<dbReference type="SUPFAM" id="SSF48264">
    <property type="entry name" value="Cytochrome P450"/>
    <property type="match status" value="1"/>
</dbReference>
<accession>A0A371D2J7</accession>
<evidence type="ECO:0000256" key="1">
    <source>
        <dbReference type="ARBA" id="ARBA00001971"/>
    </source>
</evidence>
<feature type="binding site" description="axial binding residue" evidence="9">
    <location>
        <position position="499"/>
    </location>
    <ligand>
        <name>heme</name>
        <dbReference type="ChEBI" id="CHEBI:30413"/>
    </ligand>
    <ligandPart>
        <name>Fe</name>
        <dbReference type="ChEBI" id="CHEBI:18248"/>
    </ligandPart>
</feature>
<evidence type="ECO:0000256" key="9">
    <source>
        <dbReference type="PIRSR" id="PIRSR602401-1"/>
    </source>
</evidence>
<dbReference type="InterPro" id="IPR036396">
    <property type="entry name" value="Cyt_P450_sf"/>
</dbReference>
<dbReference type="InterPro" id="IPR001128">
    <property type="entry name" value="Cyt_P450"/>
</dbReference>
<dbReference type="EMBL" id="KZ857424">
    <property type="protein sequence ID" value="RDX46742.1"/>
    <property type="molecule type" value="Genomic_DNA"/>
</dbReference>
<dbReference type="InterPro" id="IPR050121">
    <property type="entry name" value="Cytochrome_P450_monoxygenase"/>
</dbReference>
<dbReference type="GO" id="GO:0016705">
    <property type="term" value="F:oxidoreductase activity, acting on paired donors, with incorporation or reduction of molecular oxygen"/>
    <property type="evidence" value="ECO:0007669"/>
    <property type="project" value="InterPro"/>
</dbReference>
<keyword evidence="8" id="KW-0503">Monooxygenase</keyword>
<dbReference type="GO" id="GO:0005506">
    <property type="term" value="F:iron ion binding"/>
    <property type="evidence" value="ECO:0007669"/>
    <property type="project" value="InterPro"/>
</dbReference>
<evidence type="ECO:0000313" key="12">
    <source>
        <dbReference type="Proteomes" id="UP000256964"/>
    </source>
</evidence>
<evidence type="ECO:0000256" key="3">
    <source>
        <dbReference type="ARBA" id="ARBA00010617"/>
    </source>
</evidence>
<dbReference type="Gene3D" id="1.10.630.10">
    <property type="entry name" value="Cytochrome P450"/>
    <property type="match status" value="1"/>
</dbReference>
<evidence type="ECO:0000256" key="10">
    <source>
        <dbReference type="SAM" id="Phobius"/>
    </source>
</evidence>
<keyword evidence="12" id="KW-1185">Reference proteome</keyword>
<reference evidence="11 12" key="1">
    <citation type="journal article" date="2018" name="Biotechnol. Biofuels">
        <title>Integrative visual omics of the white-rot fungus Polyporus brumalis exposes the biotechnological potential of its oxidative enzymes for delignifying raw plant biomass.</title>
        <authorList>
            <person name="Miyauchi S."/>
            <person name="Rancon A."/>
            <person name="Drula E."/>
            <person name="Hage H."/>
            <person name="Chaduli D."/>
            <person name="Favel A."/>
            <person name="Grisel S."/>
            <person name="Henrissat B."/>
            <person name="Herpoel-Gimbert I."/>
            <person name="Ruiz-Duenas F.J."/>
            <person name="Chevret D."/>
            <person name="Hainaut M."/>
            <person name="Lin J."/>
            <person name="Wang M."/>
            <person name="Pangilinan J."/>
            <person name="Lipzen A."/>
            <person name="Lesage-Meessen L."/>
            <person name="Navarro D."/>
            <person name="Riley R."/>
            <person name="Grigoriev I.V."/>
            <person name="Zhou S."/>
            <person name="Raouche S."/>
            <person name="Rosso M.N."/>
        </authorList>
    </citation>
    <scope>NUCLEOTIDE SEQUENCE [LARGE SCALE GENOMIC DNA]</scope>
    <source>
        <strain evidence="11 12">BRFM 1820</strain>
    </source>
</reference>
<keyword evidence="4 9" id="KW-0349">Heme</keyword>
<comment type="pathway">
    <text evidence="2">Secondary metabolite biosynthesis.</text>
</comment>
<keyword evidence="6" id="KW-0560">Oxidoreductase</keyword>
<dbReference type="PANTHER" id="PTHR24305:SF166">
    <property type="entry name" value="CYTOCHROME P450 12A4, MITOCHONDRIAL-RELATED"/>
    <property type="match status" value="1"/>
</dbReference>
<dbReference type="Proteomes" id="UP000256964">
    <property type="component" value="Unassembled WGS sequence"/>
</dbReference>
<dbReference type="PRINTS" id="PR00463">
    <property type="entry name" value="EP450I"/>
</dbReference>
<evidence type="ECO:0000256" key="5">
    <source>
        <dbReference type="ARBA" id="ARBA00022723"/>
    </source>
</evidence>
<name>A0A371D2J7_9APHY</name>
<evidence type="ECO:0000256" key="8">
    <source>
        <dbReference type="ARBA" id="ARBA00023033"/>
    </source>
</evidence>
<dbReference type="InterPro" id="IPR002401">
    <property type="entry name" value="Cyt_P450_E_grp-I"/>
</dbReference>
<keyword evidence="5 9" id="KW-0479">Metal-binding</keyword>
<dbReference type="STRING" id="139420.A0A371D2J7"/>
<evidence type="ECO:0000256" key="6">
    <source>
        <dbReference type="ARBA" id="ARBA00023002"/>
    </source>
</evidence>
<dbReference type="PANTHER" id="PTHR24305">
    <property type="entry name" value="CYTOCHROME P450"/>
    <property type="match status" value="1"/>
</dbReference>
<dbReference type="AlphaFoldDB" id="A0A371D2J7"/>
<evidence type="ECO:0000256" key="7">
    <source>
        <dbReference type="ARBA" id="ARBA00023004"/>
    </source>
</evidence>
<dbReference type="PRINTS" id="PR00385">
    <property type="entry name" value="P450"/>
</dbReference>
<dbReference type="GO" id="GO:0004497">
    <property type="term" value="F:monooxygenase activity"/>
    <property type="evidence" value="ECO:0007669"/>
    <property type="project" value="UniProtKB-KW"/>
</dbReference>
<proteinExistence type="inferred from homology"/>
<dbReference type="GO" id="GO:0020037">
    <property type="term" value="F:heme binding"/>
    <property type="evidence" value="ECO:0007669"/>
    <property type="project" value="InterPro"/>
</dbReference>
<gene>
    <name evidence="11" type="ORF">OH76DRAFT_815043</name>
</gene>
<keyword evidence="10" id="KW-0472">Membrane</keyword>
<evidence type="ECO:0000256" key="2">
    <source>
        <dbReference type="ARBA" id="ARBA00005179"/>
    </source>
</evidence>
<keyword evidence="10" id="KW-0812">Transmembrane</keyword>
<protein>
    <submittedName>
        <fullName evidence="11">Cytochrome P450</fullName>
    </submittedName>
</protein>
<comment type="similarity">
    <text evidence="3">Belongs to the cytochrome P450 family.</text>
</comment>
<comment type="cofactor">
    <cofactor evidence="1 9">
        <name>heme</name>
        <dbReference type="ChEBI" id="CHEBI:30413"/>
    </cofactor>
</comment>
<dbReference type="OrthoDB" id="1470350at2759"/>
<keyword evidence="7 9" id="KW-0408">Iron</keyword>
<organism evidence="11 12">
    <name type="scientific">Lentinus brumalis</name>
    <dbReference type="NCBI Taxonomy" id="2498619"/>
    <lineage>
        <taxon>Eukaryota</taxon>
        <taxon>Fungi</taxon>
        <taxon>Dikarya</taxon>
        <taxon>Basidiomycota</taxon>
        <taxon>Agaricomycotina</taxon>
        <taxon>Agaricomycetes</taxon>
        <taxon>Polyporales</taxon>
        <taxon>Polyporaceae</taxon>
        <taxon>Lentinus</taxon>
    </lineage>
</organism>